<evidence type="ECO:0000256" key="2">
    <source>
        <dbReference type="ARBA" id="ARBA00022581"/>
    </source>
</evidence>
<gene>
    <name evidence="8" type="primary">SRR5466725_16_1</name>
</gene>
<evidence type="ECO:0000313" key="8">
    <source>
        <dbReference type="EMBL" id="DAD52412.1"/>
    </source>
</evidence>
<keyword evidence="6" id="KW-1160">Virus entry into host cell</keyword>
<proteinExistence type="inferred from homology"/>
<dbReference type="EMBL" id="BK014096">
    <property type="protein sequence ID" value="DAD52412.1"/>
    <property type="molecule type" value="Genomic_RNA"/>
</dbReference>
<dbReference type="Pfam" id="PF03863">
    <property type="entry name" value="Phage_mat-A"/>
    <property type="match status" value="1"/>
</dbReference>
<organism evidence="8 9">
    <name type="scientific">ssRNA phage SRR5466725_16</name>
    <dbReference type="NCBI Taxonomy" id="2786414"/>
    <lineage>
        <taxon>Viruses</taxon>
        <taxon>Riboviria</taxon>
        <taxon>Orthornavirae</taxon>
        <taxon>Lenarviricota</taxon>
        <taxon>Leviviricetes</taxon>
        <taxon>Norzivirales</taxon>
        <taxon>Fiersviridae</taxon>
        <taxon>Grendvuvirus</taxon>
        <taxon>Grendvuvirus asiocola</taxon>
    </lineage>
</organism>
<sequence length="489" mass="55579">MGYTQKPPKRPKEPTRKKILRSISRWRQLRLDRPDKLPFKPRSPFKGWTRLRRLTFVRVRPSERVRVKHASPLKGPPGRASQEIKFKDLPYVVSSNGSVTRGTQSCLVSQRIISTRYKTANFRSKKNRDLKPLAYEMSLQQWHYGRLQVRDSLTYSGGGSSSFSDYPATSLGTPTLCSYTDRYADMEAILVNKALLKVKDLKFNLAQAFGERKQSVQLLASSVERLILAGRALKTGNFEALAKSLGVVTHKRKLVRVRKRYRRMTVGEYTPDSALANLWLEFKFGWMPILQDIYGAAETLAEFHRDRYTVSTVTARHKIELKALASTYPYGSTGKTADSSTGTMNGRVTFRFRTGTGLFGTVPHMGLTDPLLLAWELLPFSFVVDWALPVGDYLSALTATQGVTFLDGFITYWTKRDGIRQIADVFDNGNPYFHQVTVKEGSYRTEVLNHRRDVYAAFPLPRLPVVKDPLSVDHVVTALALLRQTFRVR</sequence>
<comment type="subcellular location">
    <subcellularLocation>
        <location evidence="1">Virion</location>
    </subcellularLocation>
</comment>
<comment type="similarity">
    <text evidence="7">Belongs to the Leviviricetes maturation protein family.</text>
</comment>
<dbReference type="RefSeq" id="YP_010771401.1">
    <property type="nucleotide sequence ID" value="NC_074562.1"/>
</dbReference>
<evidence type="ECO:0000256" key="1">
    <source>
        <dbReference type="ARBA" id="ARBA00004328"/>
    </source>
</evidence>
<evidence type="ECO:0000313" key="9">
    <source>
        <dbReference type="Proteomes" id="UP000676863"/>
    </source>
</evidence>
<keyword evidence="4" id="KW-0946">Virion</keyword>
<evidence type="ECO:0000256" key="4">
    <source>
        <dbReference type="ARBA" id="ARBA00022844"/>
    </source>
</evidence>
<evidence type="ECO:0000256" key="6">
    <source>
        <dbReference type="ARBA" id="ARBA00023296"/>
    </source>
</evidence>
<keyword evidence="3" id="KW-1161">Viral attachment to host cell</keyword>
<reference evidence="8" key="1">
    <citation type="submission" date="2020-09" db="EMBL/GenBank/DDBJ databases">
        <title>Leviviricetes taxonomy.</title>
        <authorList>
            <person name="Stockdale S.R."/>
            <person name="Callanan J."/>
            <person name="Adriaenssens E.M."/>
            <person name="Kuhn J.H."/>
            <person name="Rumnieks J."/>
            <person name="Shkoporov A."/>
            <person name="Draper L.A."/>
            <person name="Ross P."/>
            <person name="Hill C."/>
        </authorList>
    </citation>
    <scope>NUCLEOTIDE SEQUENCE</scope>
</reference>
<dbReference type="GeneID" id="80401116"/>
<dbReference type="Proteomes" id="UP000676863">
    <property type="component" value="Segment"/>
</dbReference>
<name>A0A8S5L4Q9_9VIRU</name>
<keyword evidence="2" id="KW-0945">Host-virus interaction</keyword>
<evidence type="ECO:0000256" key="3">
    <source>
        <dbReference type="ARBA" id="ARBA00022804"/>
    </source>
</evidence>
<keyword evidence="9" id="KW-1185">Reference proteome</keyword>
<dbReference type="KEGG" id="vg:80401116"/>
<accession>A0A8S5L4Q9</accession>
<dbReference type="GO" id="GO:0044423">
    <property type="term" value="C:virion component"/>
    <property type="evidence" value="ECO:0007669"/>
    <property type="project" value="UniProtKB-KW"/>
</dbReference>
<evidence type="ECO:0000256" key="5">
    <source>
        <dbReference type="ARBA" id="ARBA00023104"/>
    </source>
</evidence>
<dbReference type="InterPro" id="IPR005563">
    <property type="entry name" value="A_protein"/>
</dbReference>
<keyword evidence="5" id="KW-1175">Viral attachment to host cell pilus</keyword>
<protein>
    <submittedName>
        <fullName evidence="8">Maturation protein</fullName>
    </submittedName>
</protein>
<evidence type="ECO:0000256" key="7">
    <source>
        <dbReference type="ARBA" id="ARBA00035110"/>
    </source>
</evidence>
<dbReference type="GO" id="GO:0039666">
    <property type="term" value="P:virion attachment to host cell pilus"/>
    <property type="evidence" value="ECO:0007669"/>
    <property type="project" value="UniProtKB-KW"/>
</dbReference>